<accession>S5UBM4</accession>
<dbReference type="PANTHER" id="PTHR11783">
    <property type="entry name" value="SULFOTRANSFERASE SULT"/>
    <property type="match status" value="1"/>
</dbReference>
<evidence type="ECO:0000256" key="2">
    <source>
        <dbReference type="ARBA" id="ARBA00022679"/>
    </source>
</evidence>
<dbReference type="InterPro" id="IPR000863">
    <property type="entry name" value="Sulfotransferase_dom"/>
</dbReference>
<sequence>MNGICWIASYPKAGNHWLRCMLTAYVTGEPVETWPGIQAGVPHLEGLLRDGEAPPGNPDRQVLVATHFTADRPVLQFWRESTVKVVYLLRNPRDAMLSLMRMKGISPEDRERCQKVAEAFIADEGFSSVKIWAGEGTWPENVRSWTNAVHESFPRAEVLPVRYEDLRADPEAQLWNIVNFLGLGGREGVAAAVESSTLERMREMEERSKRLGLQTTGLPGPNGKQLPFVGEGRQRQSLSFMGDDIEKAYLDFVRGTSDFAYYADRYGYAE</sequence>
<dbReference type="Gene3D" id="1.25.40.460">
    <property type="match status" value="1"/>
</dbReference>
<proteinExistence type="inferred from homology"/>
<organism evidence="4">
    <name type="scientific">uncultured bacterium esnapd15</name>
    <dbReference type="NCBI Taxonomy" id="1366595"/>
    <lineage>
        <taxon>Bacteria</taxon>
        <taxon>environmental samples</taxon>
    </lineage>
</organism>
<feature type="domain" description="Sulfotransferase" evidence="3">
    <location>
        <begin position="6"/>
        <end position="205"/>
    </location>
</feature>
<comment type="similarity">
    <text evidence="1">Belongs to the sulfotransferase 1 family.</text>
</comment>
<evidence type="ECO:0000259" key="3">
    <source>
        <dbReference type="Pfam" id="PF00685"/>
    </source>
</evidence>
<reference evidence="4" key="1">
    <citation type="journal article" date="2013" name="Proc. Natl. Acad. Sci. U.S.A.">
        <title>Mapping gene clusters within arrayed metagenomic libraries to expand the structural diversity of biomedically relevant natural products.</title>
        <authorList>
            <person name="Owen J.G."/>
            <person name="Reddy B.V."/>
            <person name="Ternei M.A."/>
            <person name="Charlop-Powers Z."/>
            <person name="Calle P.Y."/>
            <person name="Kim J.H."/>
            <person name="Brady S.F."/>
        </authorList>
    </citation>
    <scope>NUCLEOTIDE SEQUENCE</scope>
</reference>
<evidence type="ECO:0000256" key="1">
    <source>
        <dbReference type="ARBA" id="ARBA00005771"/>
    </source>
</evidence>
<dbReference type="GO" id="GO:0008146">
    <property type="term" value="F:sulfotransferase activity"/>
    <property type="evidence" value="ECO:0007669"/>
    <property type="project" value="InterPro"/>
</dbReference>
<dbReference type="AlphaFoldDB" id="S5UBM4"/>
<dbReference type="EMBL" id="KF264554">
    <property type="protein sequence ID" value="AGS49779.1"/>
    <property type="molecule type" value="Genomic_DNA"/>
</dbReference>
<name>S5UBM4_9BACT</name>
<protein>
    <submittedName>
        <fullName evidence="4">Sulfotransferase</fullName>
    </submittedName>
</protein>
<evidence type="ECO:0000313" key="4">
    <source>
        <dbReference type="EMBL" id="AGS49779.1"/>
    </source>
</evidence>
<keyword evidence="2 4" id="KW-0808">Transferase</keyword>
<dbReference type="Gene3D" id="3.40.50.300">
    <property type="entry name" value="P-loop containing nucleotide triphosphate hydrolases"/>
    <property type="match status" value="1"/>
</dbReference>
<dbReference type="InterPro" id="IPR027417">
    <property type="entry name" value="P-loop_NTPase"/>
</dbReference>
<dbReference type="Pfam" id="PF00685">
    <property type="entry name" value="Sulfotransfer_1"/>
    <property type="match status" value="1"/>
</dbReference>
<dbReference type="SUPFAM" id="SSF52540">
    <property type="entry name" value="P-loop containing nucleoside triphosphate hydrolases"/>
    <property type="match status" value="1"/>
</dbReference>